<dbReference type="PANTHER" id="PTHR31645">
    <property type="entry name" value="OLIGOPEPTIDE TRANSPORTER YGL114W-RELATED"/>
    <property type="match status" value="1"/>
</dbReference>
<feature type="transmembrane region" description="Helical" evidence="7">
    <location>
        <begin position="314"/>
        <end position="332"/>
    </location>
</feature>
<evidence type="ECO:0000256" key="3">
    <source>
        <dbReference type="ARBA" id="ARBA00022448"/>
    </source>
</evidence>
<evidence type="ECO:0000256" key="6">
    <source>
        <dbReference type="ARBA" id="ARBA00023136"/>
    </source>
</evidence>
<gene>
    <name evidence="8" type="ORF">OIU79_025274</name>
</gene>
<dbReference type="GO" id="GO:0048316">
    <property type="term" value="P:seed development"/>
    <property type="evidence" value="ECO:0007669"/>
    <property type="project" value="TreeGrafter"/>
</dbReference>
<keyword evidence="9" id="KW-1185">Reference proteome</keyword>
<feature type="transmembrane region" description="Helical" evidence="7">
    <location>
        <begin position="405"/>
        <end position="426"/>
    </location>
</feature>
<name>A0A9Q0W4T6_SALPP</name>
<comment type="subcellular location">
    <subcellularLocation>
        <location evidence="1">Membrane</location>
        <topology evidence="1">Multi-pass membrane protein</topology>
    </subcellularLocation>
</comment>
<reference evidence="8" key="2">
    <citation type="journal article" date="2023" name="Int. J. Mol. Sci.">
        <title>De Novo Assembly and Annotation of 11 Diverse Shrub Willow (Salix) Genomes Reveals Novel Gene Organization in Sex-Linked Regions.</title>
        <authorList>
            <person name="Hyden B."/>
            <person name="Feng K."/>
            <person name="Yates T.B."/>
            <person name="Jawdy S."/>
            <person name="Cereghino C."/>
            <person name="Smart L.B."/>
            <person name="Muchero W."/>
        </authorList>
    </citation>
    <scope>NUCLEOTIDE SEQUENCE</scope>
    <source>
        <tissue evidence="8">Shoot tip</tissue>
    </source>
</reference>
<evidence type="ECO:0000256" key="5">
    <source>
        <dbReference type="ARBA" id="ARBA00022989"/>
    </source>
</evidence>
<keyword evidence="3" id="KW-0813">Transport</keyword>
<feature type="transmembrane region" description="Helical" evidence="7">
    <location>
        <begin position="582"/>
        <end position="600"/>
    </location>
</feature>
<dbReference type="GO" id="GO:0010039">
    <property type="term" value="P:response to iron ion"/>
    <property type="evidence" value="ECO:0007669"/>
    <property type="project" value="TreeGrafter"/>
</dbReference>
<keyword evidence="5 7" id="KW-1133">Transmembrane helix</keyword>
<dbReference type="GO" id="GO:0051980">
    <property type="term" value="F:iron-nicotianamine transmembrane transporter activity"/>
    <property type="evidence" value="ECO:0007669"/>
    <property type="project" value="TreeGrafter"/>
</dbReference>
<dbReference type="Proteomes" id="UP001151532">
    <property type="component" value="Chromosome 15Z"/>
</dbReference>
<feature type="transmembrane region" description="Helical" evidence="7">
    <location>
        <begin position="251"/>
        <end position="269"/>
    </location>
</feature>
<dbReference type="InterPro" id="IPR004813">
    <property type="entry name" value="OPT"/>
</dbReference>
<comment type="similarity">
    <text evidence="2">Belongs to the YSL (TC 2.A.67.2) family.</text>
</comment>
<feature type="transmembrane region" description="Helical" evidence="7">
    <location>
        <begin position="62"/>
        <end position="81"/>
    </location>
</feature>
<feature type="transmembrane region" description="Helical" evidence="7">
    <location>
        <begin position="549"/>
        <end position="570"/>
    </location>
</feature>
<organism evidence="8 9">
    <name type="scientific">Salix purpurea</name>
    <name type="common">Purple osier willow</name>
    <dbReference type="NCBI Taxonomy" id="77065"/>
    <lineage>
        <taxon>Eukaryota</taxon>
        <taxon>Viridiplantae</taxon>
        <taxon>Streptophyta</taxon>
        <taxon>Embryophyta</taxon>
        <taxon>Tracheophyta</taxon>
        <taxon>Spermatophyta</taxon>
        <taxon>Magnoliopsida</taxon>
        <taxon>eudicotyledons</taxon>
        <taxon>Gunneridae</taxon>
        <taxon>Pentapetalae</taxon>
        <taxon>rosids</taxon>
        <taxon>fabids</taxon>
        <taxon>Malpighiales</taxon>
        <taxon>Salicaceae</taxon>
        <taxon>Saliceae</taxon>
        <taxon>Salix</taxon>
    </lineage>
</organism>
<accession>A0A9Q0W4T6</accession>
<feature type="transmembrane region" description="Helical" evidence="7">
    <location>
        <begin position="34"/>
        <end position="56"/>
    </location>
</feature>
<protein>
    <submittedName>
        <fullName evidence="8">METAL-NICOTIANAMINE TRANSPORTER YSL3</fullName>
    </submittedName>
</protein>
<feature type="transmembrane region" description="Helical" evidence="7">
    <location>
        <begin position="213"/>
        <end position="231"/>
    </location>
</feature>
<keyword evidence="6 7" id="KW-0472">Membrane</keyword>
<evidence type="ECO:0000256" key="1">
    <source>
        <dbReference type="ARBA" id="ARBA00004141"/>
    </source>
</evidence>
<proteinExistence type="inferred from homology"/>
<feature type="transmembrane region" description="Helical" evidence="7">
    <location>
        <begin position="151"/>
        <end position="172"/>
    </location>
</feature>
<evidence type="ECO:0000313" key="8">
    <source>
        <dbReference type="EMBL" id="KAJ6760389.1"/>
    </source>
</evidence>
<evidence type="ECO:0000256" key="4">
    <source>
        <dbReference type="ARBA" id="ARBA00022692"/>
    </source>
</evidence>
<dbReference type="InterPro" id="IPR045035">
    <property type="entry name" value="YSL-like"/>
</dbReference>
<feature type="transmembrane region" description="Helical" evidence="7">
    <location>
        <begin position="102"/>
        <end position="124"/>
    </location>
</feature>
<dbReference type="GO" id="GO:0035673">
    <property type="term" value="F:oligopeptide transmembrane transporter activity"/>
    <property type="evidence" value="ECO:0007669"/>
    <property type="project" value="InterPro"/>
</dbReference>
<feature type="transmembrane region" description="Helical" evidence="7">
    <location>
        <begin position="276"/>
        <end position="294"/>
    </location>
</feature>
<dbReference type="NCBIfam" id="TIGR00728">
    <property type="entry name" value="OPT_sfam"/>
    <property type="match status" value="1"/>
</dbReference>
<feature type="transmembrane region" description="Helical" evidence="7">
    <location>
        <begin position="497"/>
        <end position="518"/>
    </location>
</feature>
<dbReference type="PANTHER" id="PTHR31645:SF4">
    <property type="entry name" value="METAL-NICOTIANAMINE TRANSPORTER YSL3"/>
    <property type="match status" value="1"/>
</dbReference>
<reference evidence="8" key="1">
    <citation type="submission" date="2022-11" db="EMBL/GenBank/DDBJ databases">
        <authorList>
            <person name="Hyden B.L."/>
            <person name="Feng K."/>
            <person name="Yates T."/>
            <person name="Jawdy S."/>
            <person name="Smart L.B."/>
            <person name="Muchero W."/>
        </authorList>
    </citation>
    <scope>NUCLEOTIDE SEQUENCE</scope>
    <source>
        <tissue evidence="8">Shoot tip</tissue>
    </source>
</reference>
<feature type="transmembrane region" description="Helical" evidence="7">
    <location>
        <begin position="620"/>
        <end position="640"/>
    </location>
</feature>
<comment type="caution">
    <text evidence="8">The sequence shown here is derived from an EMBL/GenBank/DDBJ whole genome shotgun (WGS) entry which is preliminary data.</text>
</comment>
<keyword evidence="4 7" id="KW-0812">Transmembrane</keyword>
<dbReference type="AlphaFoldDB" id="A0A9Q0W4T6"/>
<dbReference type="EMBL" id="JAPFFK010000006">
    <property type="protein sequence ID" value="KAJ6760389.1"/>
    <property type="molecule type" value="Genomic_DNA"/>
</dbReference>
<evidence type="ECO:0000256" key="2">
    <source>
        <dbReference type="ARBA" id="ARBA00010276"/>
    </source>
</evidence>
<feature type="transmembrane region" description="Helical" evidence="7">
    <location>
        <begin position="376"/>
        <end position="399"/>
    </location>
</feature>
<dbReference type="Pfam" id="PF03169">
    <property type="entry name" value="OPT"/>
    <property type="match status" value="1"/>
</dbReference>
<dbReference type="OrthoDB" id="627262at2759"/>
<evidence type="ECO:0000256" key="7">
    <source>
        <dbReference type="SAM" id="Phobius"/>
    </source>
</evidence>
<evidence type="ECO:0000313" key="9">
    <source>
        <dbReference type="Proteomes" id="UP001151532"/>
    </source>
</evidence>
<sequence>MNMEEMKEIGREDLEEVRDEYEDIKRIAPWTKQITARGIVASIAIGIIYSIIVMKLNLTTGLVPNLNVSAALLAFVFLRTWTKLLSKAGIVTNPFTRQENTIVQTCAVACYSIAVGGGFGSYLLGLNRKTYEQAGVDTVGNTPGSTKEPGIGWMTGFLFVSSFVGLLALVPLRKIMIIDYKLSYPSGTATAVLINGFHTPKGDEMARKQVQGFMKFFSFSFLWAFFQWFYSGGAQCGFAQFPTFGLKAWKNSFYFSFSMTYIGAGMICSHLVNLSLLLGAVLSWGVMWPLIGGLKGEWFPSTLPESSMKSLNGYKVFISIALILGDGLYNFLKILYFTATSMHARAKANSLNTFPEDKSQALDDLQRNEAFLRDGIPLWIACLGYITFSVISIIVIPLMFPELKWYYVVVAYILAPALSFCNAYGAGLTDMNMAYNYGKVALFLLAALAAKNNGVVAGLVGCGLIKSIVSISSDLMHDFKTGHLTLTSPRSMLLSQAIGTVIGCVVAPVTFFLFYKAFDVGNPDGEYKAPYAIIYRNMAILGVEGFSALPQHCLQLCYGFFAFAILANMLRDLSPKNIGKYIPLPMAMAVPFLVGAYFAIDMCVGSLAVFAWHKLDSRKASLLVPAVASGLICGDGLWILPSSILALAKIHPPICLSFLPGK</sequence>
<dbReference type="GO" id="GO:0005886">
    <property type="term" value="C:plasma membrane"/>
    <property type="evidence" value="ECO:0007669"/>
    <property type="project" value="TreeGrafter"/>
</dbReference>